<dbReference type="SUPFAM" id="SSF55781">
    <property type="entry name" value="GAF domain-like"/>
    <property type="match status" value="1"/>
</dbReference>
<dbReference type="PIRSF" id="PIRSF036625">
    <property type="entry name" value="GAF_ANTAR"/>
    <property type="match status" value="1"/>
</dbReference>
<evidence type="ECO:0000256" key="2">
    <source>
        <dbReference type="ARBA" id="ARBA00022777"/>
    </source>
</evidence>
<feature type="region of interest" description="Disordered" evidence="5">
    <location>
        <begin position="205"/>
        <end position="233"/>
    </location>
</feature>
<evidence type="ECO:0000259" key="6">
    <source>
        <dbReference type="PROSITE" id="PS50921"/>
    </source>
</evidence>
<evidence type="ECO:0000256" key="3">
    <source>
        <dbReference type="ARBA" id="ARBA00023015"/>
    </source>
</evidence>
<name>A0A502DTX1_9MYCO</name>
<gene>
    <name evidence="7" type="ORF">EAH80_28540</name>
</gene>
<dbReference type="InterPro" id="IPR003018">
    <property type="entry name" value="GAF"/>
</dbReference>
<evidence type="ECO:0000256" key="4">
    <source>
        <dbReference type="ARBA" id="ARBA00023163"/>
    </source>
</evidence>
<keyword evidence="2" id="KW-0418">Kinase</keyword>
<dbReference type="Proteomes" id="UP000320095">
    <property type="component" value="Unassembled WGS sequence"/>
</dbReference>
<dbReference type="OrthoDB" id="4629915at2"/>
<dbReference type="Pfam" id="PF03861">
    <property type="entry name" value="ANTAR"/>
    <property type="match status" value="1"/>
</dbReference>
<dbReference type="InterPro" id="IPR029016">
    <property type="entry name" value="GAF-like_dom_sf"/>
</dbReference>
<dbReference type="SUPFAM" id="SSF52172">
    <property type="entry name" value="CheY-like"/>
    <property type="match status" value="1"/>
</dbReference>
<dbReference type="GO" id="GO:0003723">
    <property type="term" value="F:RNA binding"/>
    <property type="evidence" value="ECO:0007669"/>
    <property type="project" value="InterPro"/>
</dbReference>
<dbReference type="Gene3D" id="1.10.10.10">
    <property type="entry name" value="Winged helix-like DNA-binding domain superfamily/Winged helix DNA-binding domain"/>
    <property type="match status" value="1"/>
</dbReference>
<dbReference type="InterPro" id="IPR005561">
    <property type="entry name" value="ANTAR"/>
</dbReference>
<evidence type="ECO:0000313" key="8">
    <source>
        <dbReference type="Proteomes" id="UP000320095"/>
    </source>
</evidence>
<comment type="caution">
    <text evidence="7">The sequence shown here is derived from an EMBL/GenBank/DDBJ whole genome shotgun (WGS) entry which is preliminary data.</text>
</comment>
<dbReference type="PROSITE" id="PS50921">
    <property type="entry name" value="ANTAR"/>
    <property type="match status" value="1"/>
</dbReference>
<evidence type="ECO:0000256" key="1">
    <source>
        <dbReference type="ARBA" id="ARBA00022679"/>
    </source>
</evidence>
<evidence type="ECO:0000256" key="5">
    <source>
        <dbReference type="SAM" id="MobiDB-lite"/>
    </source>
</evidence>
<keyword evidence="3" id="KW-0805">Transcription regulation</keyword>
<dbReference type="AlphaFoldDB" id="A0A502DTX1"/>
<dbReference type="EMBL" id="RCZG01000020">
    <property type="protein sequence ID" value="TPG28110.1"/>
    <property type="molecule type" value="Genomic_DNA"/>
</dbReference>
<dbReference type="Pfam" id="PF13185">
    <property type="entry name" value="GAF_2"/>
    <property type="match status" value="1"/>
</dbReference>
<dbReference type="InterPro" id="IPR011006">
    <property type="entry name" value="CheY-like_superfamily"/>
</dbReference>
<organism evidence="7 8">
    <name type="scientific">Mycolicibacterium hodleri</name>
    <dbReference type="NCBI Taxonomy" id="49897"/>
    <lineage>
        <taxon>Bacteria</taxon>
        <taxon>Bacillati</taxon>
        <taxon>Actinomycetota</taxon>
        <taxon>Actinomycetes</taxon>
        <taxon>Mycobacteriales</taxon>
        <taxon>Mycobacteriaceae</taxon>
        <taxon>Mycolicibacterium</taxon>
    </lineage>
</organism>
<keyword evidence="4" id="KW-0804">Transcription</keyword>
<accession>A0A502DTX1</accession>
<feature type="domain" description="ANTAR" evidence="6">
    <location>
        <begin position="150"/>
        <end position="211"/>
    </location>
</feature>
<sequence>MSELTRHHLDAAPAIEDTLATVTAAAVEYIDGVDYADVMLVRDEQFESRAPTAALVIELDAAQLRLNEGPCLHAALTDTVVHCPNLSDDERWPRFAAAAVDAGVNRMTSFPLYRDRRGGGALNLMGRDTTEVDREGHAIAAMLATHAAIALITADRLAQFQTALASRDLIGQAKGVVMERFDLDADAAFKLITRLSQNTNTPIRTLAGQITTGPPTSVTAPPKQTVTTDAPRC</sequence>
<dbReference type="InterPro" id="IPR012074">
    <property type="entry name" value="GAF_ANTAR"/>
</dbReference>
<protein>
    <submittedName>
        <fullName evidence="7">ANTAR domain-containing protein</fullName>
    </submittedName>
</protein>
<dbReference type="InterPro" id="IPR036388">
    <property type="entry name" value="WH-like_DNA-bd_sf"/>
</dbReference>
<evidence type="ECO:0000313" key="7">
    <source>
        <dbReference type="EMBL" id="TPG28110.1"/>
    </source>
</evidence>
<dbReference type="GO" id="GO:0016301">
    <property type="term" value="F:kinase activity"/>
    <property type="evidence" value="ECO:0007669"/>
    <property type="project" value="UniProtKB-KW"/>
</dbReference>
<keyword evidence="1" id="KW-0808">Transferase</keyword>
<keyword evidence="8" id="KW-1185">Reference proteome</keyword>
<dbReference type="Gene3D" id="3.30.450.40">
    <property type="match status" value="1"/>
</dbReference>
<reference evidence="7 8" key="1">
    <citation type="journal article" date="2019" name="Environ. Microbiol.">
        <title>Species interactions and distinct microbial communities in high Arctic permafrost affected cryosols are associated with the CH4 and CO2 gas fluxes.</title>
        <authorList>
            <person name="Altshuler I."/>
            <person name="Hamel J."/>
            <person name="Turney S."/>
            <person name="Magnuson E."/>
            <person name="Levesque R."/>
            <person name="Greer C."/>
            <person name="Whyte L.G."/>
        </authorList>
    </citation>
    <scope>NUCLEOTIDE SEQUENCE [LARGE SCALE GENOMIC DNA]</scope>
    <source>
        <strain evidence="7 8">S5.20</strain>
    </source>
</reference>
<dbReference type="SMART" id="SM01012">
    <property type="entry name" value="ANTAR"/>
    <property type="match status" value="1"/>
</dbReference>
<proteinExistence type="predicted"/>